<sequence length="346" mass="38743">MQQPHHSPPGLEDADQRALVRLIFASTALTLACFSVLQFLAGNLLLSLLEMTTTALLGWACQRIRHVRVLTPWLYAYLLPTFSFLLYIIVMPGASPTAFVWIYLVPVLSYLLLGKLRGFLLAIPYLVLAVIAYLLRFPPQPDAKGLIDLGNAMLCGLLILAFMHIYEARRAIAHAQLRRLAQSDALTGVANRAFFQQALEQSIRDAERTGAGLVLVVLDVDDFKQVNDRWGHDAGDQALRHICQRLQQRLRATDLIGRLGGEEFGLLLGRTTRDDAARLVEELRHDLQRSPLQYGEHGIPLSATFGLAEWRTDGHSGDELYRRADKRLYQGKAQGRNRLVISDCVP</sequence>
<keyword evidence="5" id="KW-0472">Membrane</keyword>
<dbReference type="PANTHER" id="PTHR45138:SF9">
    <property type="entry name" value="DIGUANYLATE CYCLASE DGCM-RELATED"/>
    <property type="match status" value="1"/>
</dbReference>
<evidence type="ECO:0000313" key="9">
    <source>
        <dbReference type="Proteomes" id="UP000509383"/>
    </source>
</evidence>
<comment type="subcellular location">
    <subcellularLocation>
        <location evidence="2">Cell inner membrane</location>
    </subcellularLocation>
</comment>
<evidence type="ECO:0000313" key="10">
    <source>
        <dbReference type="Proteomes" id="UP001054892"/>
    </source>
</evidence>
<feature type="transmembrane region" description="Helical" evidence="5">
    <location>
        <begin position="73"/>
        <end position="90"/>
    </location>
</feature>
<dbReference type="NCBIfam" id="TIGR00254">
    <property type="entry name" value="GGDEF"/>
    <property type="match status" value="1"/>
</dbReference>
<dbReference type="AlphaFoldDB" id="A0A6J4E4Y0"/>
<evidence type="ECO:0000256" key="1">
    <source>
        <dbReference type="ARBA" id="ARBA00001946"/>
    </source>
</evidence>
<dbReference type="PANTHER" id="PTHR45138">
    <property type="entry name" value="REGULATORY COMPONENTS OF SENSORY TRANSDUCTION SYSTEM"/>
    <property type="match status" value="1"/>
</dbReference>
<dbReference type="InterPro" id="IPR029787">
    <property type="entry name" value="Nucleotide_cyclase"/>
</dbReference>
<gene>
    <name evidence="7" type="ORF">TUM18999_32040</name>
    <name evidence="8" type="ORF">TUM20286_57110</name>
</gene>
<keyword evidence="5" id="KW-1133">Transmembrane helix</keyword>
<name>A0A6J4E4Y0_9PSED</name>
<dbReference type="Gene3D" id="3.30.70.270">
    <property type="match status" value="1"/>
</dbReference>
<feature type="transmembrane region" description="Helical" evidence="5">
    <location>
        <begin position="96"/>
        <end position="113"/>
    </location>
</feature>
<reference evidence="7 9" key="1">
    <citation type="submission" date="2020-05" db="EMBL/GenBank/DDBJ databases">
        <title>Characterization of novel class B3 metallo-beta-lactamase from novel Pseudomonas species.</title>
        <authorList>
            <person name="Yamada K."/>
            <person name="Aoki K."/>
            <person name="Ishii Y."/>
        </authorList>
    </citation>
    <scope>NUCLEOTIDE SEQUENCE [LARGE SCALE GENOMIC DNA]</scope>
    <source>
        <strain evidence="7 9">TUM18999</strain>
        <strain evidence="8 10">TUM20286</strain>
    </source>
</reference>
<feature type="transmembrane region" description="Helical" evidence="5">
    <location>
        <begin position="149"/>
        <end position="166"/>
    </location>
</feature>
<protein>
    <recommendedName>
        <fullName evidence="3">diguanylate cyclase</fullName>
        <ecNumber evidence="3">2.7.7.65</ecNumber>
    </recommendedName>
</protein>
<comment type="cofactor">
    <cofactor evidence="1">
        <name>Mg(2+)</name>
        <dbReference type="ChEBI" id="CHEBI:18420"/>
    </cofactor>
</comment>
<evidence type="ECO:0000256" key="2">
    <source>
        <dbReference type="ARBA" id="ARBA00004533"/>
    </source>
</evidence>
<dbReference type="GO" id="GO:0005886">
    <property type="term" value="C:plasma membrane"/>
    <property type="evidence" value="ECO:0007669"/>
    <property type="project" value="UniProtKB-SubCell"/>
</dbReference>
<dbReference type="Proteomes" id="UP000509383">
    <property type="component" value="Chromosome"/>
</dbReference>
<dbReference type="GO" id="GO:0052621">
    <property type="term" value="F:diguanylate cyclase activity"/>
    <property type="evidence" value="ECO:0007669"/>
    <property type="project" value="UniProtKB-EC"/>
</dbReference>
<dbReference type="InterPro" id="IPR000160">
    <property type="entry name" value="GGDEF_dom"/>
</dbReference>
<dbReference type="EC" id="2.7.7.65" evidence="3"/>
<dbReference type="KEGG" id="ptw:TUM18999_32040"/>
<feature type="transmembrane region" description="Helical" evidence="5">
    <location>
        <begin position="120"/>
        <end position="137"/>
    </location>
</feature>
<dbReference type="PROSITE" id="PS50887">
    <property type="entry name" value="GGDEF"/>
    <property type="match status" value="1"/>
</dbReference>
<dbReference type="SUPFAM" id="SSF55073">
    <property type="entry name" value="Nucleotide cyclase"/>
    <property type="match status" value="1"/>
</dbReference>
<dbReference type="EMBL" id="BQKM01000023">
    <property type="protein sequence ID" value="GJN55959.1"/>
    <property type="molecule type" value="Genomic_DNA"/>
</dbReference>
<dbReference type="SMART" id="SM00267">
    <property type="entry name" value="GGDEF"/>
    <property type="match status" value="1"/>
</dbReference>
<dbReference type="RefSeq" id="WP_173179929.1">
    <property type="nucleotide sequence ID" value="NZ_AP023189.1"/>
</dbReference>
<comment type="catalytic activity">
    <reaction evidence="4">
        <text>2 GTP = 3',3'-c-di-GMP + 2 diphosphate</text>
        <dbReference type="Rhea" id="RHEA:24898"/>
        <dbReference type="ChEBI" id="CHEBI:33019"/>
        <dbReference type="ChEBI" id="CHEBI:37565"/>
        <dbReference type="ChEBI" id="CHEBI:58805"/>
        <dbReference type="EC" id="2.7.7.65"/>
    </reaction>
</comment>
<dbReference type="InterPro" id="IPR043128">
    <property type="entry name" value="Rev_trsase/Diguanyl_cyclase"/>
</dbReference>
<dbReference type="Pfam" id="PF20966">
    <property type="entry name" value="MASE6"/>
    <property type="match status" value="1"/>
</dbReference>
<dbReference type="InterPro" id="IPR048435">
    <property type="entry name" value="MASE6"/>
</dbReference>
<keyword evidence="5" id="KW-0812">Transmembrane</keyword>
<evidence type="ECO:0000256" key="3">
    <source>
        <dbReference type="ARBA" id="ARBA00012528"/>
    </source>
</evidence>
<proteinExistence type="predicted"/>
<dbReference type="EMBL" id="AP023189">
    <property type="protein sequence ID" value="BCG25013.1"/>
    <property type="molecule type" value="Genomic_DNA"/>
</dbReference>
<dbReference type="CDD" id="cd01949">
    <property type="entry name" value="GGDEF"/>
    <property type="match status" value="1"/>
</dbReference>
<dbReference type="InterPro" id="IPR050469">
    <property type="entry name" value="Diguanylate_Cyclase"/>
</dbReference>
<evidence type="ECO:0000256" key="5">
    <source>
        <dbReference type="SAM" id="Phobius"/>
    </source>
</evidence>
<evidence type="ECO:0000256" key="4">
    <source>
        <dbReference type="ARBA" id="ARBA00034247"/>
    </source>
</evidence>
<dbReference type="FunFam" id="3.30.70.270:FF:000001">
    <property type="entry name" value="Diguanylate cyclase domain protein"/>
    <property type="match status" value="1"/>
</dbReference>
<dbReference type="Proteomes" id="UP001054892">
    <property type="component" value="Unassembled WGS sequence"/>
</dbReference>
<keyword evidence="10" id="KW-1185">Reference proteome</keyword>
<evidence type="ECO:0000259" key="6">
    <source>
        <dbReference type="PROSITE" id="PS50887"/>
    </source>
</evidence>
<evidence type="ECO:0000313" key="7">
    <source>
        <dbReference type="EMBL" id="BCG25013.1"/>
    </source>
</evidence>
<evidence type="ECO:0000313" key="8">
    <source>
        <dbReference type="EMBL" id="GJN55959.1"/>
    </source>
</evidence>
<organism evidence="7 9">
    <name type="scientific">Pseudomonas tohonis</name>
    <dbReference type="NCBI Taxonomy" id="2725477"/>
    <lineage>
        <taxon>Bacteria</taxon>
        <taxon>Pseudomonadati</taxon>
        <taxon>Pseudomonadota</taxon>
        <taxon>Gammaproteobacteria</taxon>
        <taxon>Pseudomonadales</taxon>
        <taxon>Pseudomonadaceae</taxon>
        <taxon>Pseudomonas</taxon>
    </lineage>
</organism>
<feature type="domain" description="GGDEF" evidence="6">
    <location>
        <begin position="211"/>
        <end position="344"/>
    </location>
</feature>
<dbReference type="Pfam" id="PF00990">
    <property type="entry name" value="GGDEF"/>
    <property type="match status" value="1"/>
</dbReference>
<accession>A0A6J4E4Y0</accession>